<name>A0AAW0M0L2_QUESU</name>
<accession>A0AAW0M0L2</accession>
<organism evidence="1">
    <name type="scientific">Quercus suber</name>
    <name type="common">Cork oak</name>
    <dbReference type="NCBI Taxonomy" id="58331"/>
    <lineage>
        <taxon>Eukaryota</taxon>
        <taxon>Viridiplantae</taxon>
        <taxon>Streptophyta</taxon>
        <taxon>Embryophyta</taxon>
        <taxon>Tracheophyta</taxon>
        <taxon>Spermatophyta</taxon>
        <taxon>Magnoliopsida</taxon>
        <taxon>eudicotyledons</taxon>
        <taxon>Gunneridae</taxon>
        <taxon>Pentapetalae</taxon>
        <taxon>rosids</taxon>
        <taxon>fabids</taxon>
        <taxon>Fagales</taxon>
        <taxon>Fagaceae</taxon>
        <taxon>Quercus</taxon>
    </lineage>
</organism>
<gene>
    <name evidence="1" type="ORF">CFP56_019810</name>
</gene>
<evidence type="ECO:0000313" key="1">
    <source>
        <dbReference type="EMBL" id="KAK7857124.1"/>
    </source>
</evidence>
<reference evidence="1" key="2">
    <citation type="journal article" date="2018" name="Sci. Data">
        <title>The draft genome sequence of cork oak.</title>
        <authorList>
            <person name="Ramos A.M."/>
            <person name="Usie A."/>
            <person name="Barbosa P."/>
            <person name="Barros P.M."/>
            <person name="Capote T."/>
            <person name="Chaves I."/>
            <person name="Simoes F."/>
            <person name="Abreu I."/>
            <person name="Carrasquinho I."/>
            <person name="Faro C."/>
            <person name="Guimaraes J.B."/>
            <person name="Mendonca D."/>
            <person name="Nobrega F."/>
            <person name="Rodrigues L."/>
            <person name="Saibo N.J.M."/>
            <person name="Varela M.C."/>
            <person name="Egas C."/>
            <person name="Matos J."/>
            <person name="Miguel C.M."/>
            <person name="Oliveira M.M."/>
            <person name="Ricardo C.P."/>
            <person name="Goncalves S."/>
        </authorList>
    </citation>
    <scope>NUCLEOTIDE SEQUENCE [LARGE SCALE GENOMIC DNA]</scope>
    <source>
        <strain evidence="1">HL8</strain>
    </source>
</reference>
<dbReference type="AlphaFoldDB" id="A0AAW0M0L2"/>
<reference evidence="1" key="3">
    <citation type="submission" date="2023-07" db="EMBL/GenBank/DDBJ databases">
        <title>An improved reference 1 genome and first organelle genomes of Quercus suber.</title>
        <authorList>
            <consortium name="Genosuber Consortium"/>
            <person name="Usie A."/>
            <person name="Serra O."/>
            <person name="Barros P."/>
        </authorList>
    </citation>
    <scope>NUCLEOTIDE SEQUENCE</scope>
    <source>
        <strain evidence="1">HL8</strain>
        <tissue evidence="1">Leaves</tissue>
    </source>
</reference>
<sequence>MTHGFPQFHPSPQPPITLLPDQQLVSDIIVPKTRQWNRALLHNLFDHDTASFIQQIHIPFTPVADSTIWAKCPSGKFSVKSAYLADQNAKFTNSGWIHPVPGVIILKNRWFMLCLSTLLPLLYGGTQVSPSIYLPSHQSQHLNGLSPSLILCVSLVSAHQLAHLSPNLLQ</sequence>
<proteinExistence type="predicted"/>
<protein>
    <submittedName>
        <fullName evidence="1">Uncharacterized protein</fullName>
    </submittedName>
</protein>
<comment type="caution">
    <text evidence="1">The sequence shown here is derived from an EMBL/GenBank/DDBJ whole genome shotgun (WGS) entry which is preliminary data.</text>
</comment>
<reference evidence="1" key="1">
    <citation type="submission" date="2017-12" db="EMBL/GenBank/DDBJ databases">
        <authorList>
            <person name="Barbosa P."/>
            <person name="Usie A."/>
            <person name="Ramos A.M."/>
        </authorList>
    </citation>
    <scope>NUCLEOTIDE SEQUENCE</scope>
    <source>
        <strain evidence="1">HL8</strain>
        <tissue evidence="1">Leaves</tissue>
    </source>
</reference>
<dbReference type="EMBL" id="PKMF04000030">
    <property type="protein sequence ID" value="KAK7857124.1"/>
    <property type="molecule type" value="Genomic_DNA"/>
</dbReference>